<evidence type="ECO:0000259" key="2">
    <source>
        <dbReference type="Pfam" id="PF00266"/>
    </source>
</evidence>
<evidence type="ECO:0000313" key="4">
    <source>
        <dbReference type="Proteomes" id="UP000266313"/>
    </source>
</evidence>
<dbReference type="PANTHER" id="PTHR43586:SF15">
    <property type="entry name" value="BLR3095 PROTEIN"/>
    <property type="match status" value="1"/>
</dbReference>
<dbReference type="Gene3D" id="3.40.640.10">
    <property type="entry name" value="Type I PLP-dependent aspartate aminotransferase-like (Major domain)"/>
    <property type="match status" value="1"/>
</dbReference>
<protein>
    <submittedName>
        <fullName evidence="3">Class V aminotransferase</fullName>
    </submittedName>
</protein>
<reference evidence="3 4" key="1">
    <citation type="submission" date="2016-12" db="EMBL/GenBank/DDBJ databases">
        <title>Genome sequencing of Methylocaldum marinum.</title>
        <authorList>
            <person name="Takeuchi M."/>
            <person name="Kamagata Y."/>
            <person name="Hiraoka S."/>
            <person name="Oshima K."/>
            <person name="Hattori M."/>
            <person name="Iwasaki W."/>
        </authorList>
    </citation>
    <scope>NUCLEOTIDE SEQUENCE [LARGE SCALE GENOMIC DNA]</scope>
    <source>
        <strain evidence="3 4">S8</strain>
    </source>
</reference>
<dbReference type="EMBL" id="AP017928">
    <property type="protein sequence ID" value="BBA33741.1"/>
    <property type="molecule type" value="Genomic_DNA"/>
</dbReference>
<dbReference type="InterPro" id="IPR015422">
    <property type="entry name" value="PyrdxlP-dep_Trfase_small"/>
</dbReference>
<dbReference type="RefSeq" id="WP_119629304.1">
    <property type="nucleotide sequence ID" value="NZ_AP017928.1"/>
</dbReference>
<dbReference type="Gene3D" id="3.90.1150.10">
    <property type="entry name" value="Aspartate Aminotransferase, domain 1"/>
    <property type="match status" value="1"/>
</dbReference>
<gene>
    <name evidence="3" type="ORF">sS8_1785</name>
</gene>
<dbReference type="InterPro" id="IPR015421">
    <property type="entry name" value="PyrdxlP-dep_Trfase_major"/>
</dbReference>
<dbReference type="PANTHER" id="PTHR43586">
    <property type="entry name" value="CYSTEINE DESULFURASE"/>
    <property type="match status" value="1"/>
</dbReference>
<sequence>MHPEFPLSPDLIYLNHAAVAPWPLRTVSAITRFAEENLRFGAAHYPDWTQQENFLREQLRELLNAPSTDDIALVKNTSEAISLVALGLDWLPGDNIVSTNEEFPSNRIPWQALSGRGVEFREADLTDGANAPEDALFALADGQTKLITVSSVQFASGLRLNLEKIGQFCHDHGILFCIDAIQSLGALNFDVQKFHADFAMADGHKWMLAPEGLGVFYTSARARRLLNLMQYGWHMVANAGDYDNRSWIPAGNARRFECGSPNMLGIHALSASLSLILETGVDRIESSLLERTRLLVEAITNEPALELLSSSIPERRSGIVNFRHRSIESQRLYQHLKQNGVVCALRGGGIRFSPHFYTPPDQIERALHIALFKPEGVKTADRNCPN</sequence>
<dbReference type="InterPro" id="IPR015424">
    <property type="entry name" value="PyrdxlP-dep_Trfase"/>
</dbReference>
<keyword evidence="3" id="KW-0032">Aminotransferase</keyword>
<feature type="domain" description="Aminotransferase class V" evidence="2">
    <location>
        <begin position="12"/>
        <end position="342"/>
    </location>
</feature>
<dbReference type="SUPFAM" id="SSF53383">
    <property type="entry name" value="PLP-dependent transferases"/>
    <property type="match status" value="1"/>
</dbReference>
<organism evidence="3 4">
    <name type="scientific">Methylocaldum marinum</name>
    <dbReference type="NCBI Taxonomy" id="1432792"/>
    <lineage>
        <taxon>Bacteria</taxon>
        <taxon>Pseudomonadati</taxon>
        <taxon>Pseudomonadota</taxon>
        <taxon>Gammaproteobacteria</taxon>
        <taxon>Methylococcales</taxon>
        <taxon>Methylococcaceae</taxon>
        <taxon>Methylocaldum</taxon>
    </lineage>
</organism>
<dbReference type="Proteomes" id="UP000266313">
    <property type="component" value="Chromosome"/>
</dbReference>
<keyword evidence="4" id="KW-1185">Reference proteome</keyword>
<evidence type="ECO:0000256" key="1">
    <source>
        <dbReference type="ARBA" id="ARBA00022898"/>
    </source>
</evidence>
<dbReference type="GO" id="GO:0008483">
    <property type="term" value="F:transaminase activity"/>
    <property type="evidence" value="ECO:0007669"/>
    <property type="project" value="UniProtKB-KW"/>
</dbReference>
<keyword evidence="1" id="KW-0663">Pyridoxal phosphate</keyword>
<dbReference type="Pfam" id="PF00266">
    <property type="entry name" value="Aminotran_5"/>
    <property type="match status" value="1"/>
</dbReference>
<dbReference type="AlphaFoldDB" id="A0A250KS13"/>
<dbReference type="InterPro" id="IPR000192">
    <property type="entry name" value="Aminotrans_V_dom"/>
</dbReference>
<proteinExistence type="predicted"/>
<evidence type="ECO:0000313" key="3">
    <source>
        <dbReference type="EMBL" id="BBA33741.1"/>
    </source>
</evidence>
<name>A0A250KS13_9GAMM</name>
<keyword evidence="3" id="KW-0808">Transferase</keyword>
<dbReference type="KEGG" id="mmai:sS8_1785"/>
<accession>A0A250KS13</accession>
<dbReference type="OrthoDB" id="9764293at2"/>